<evidence type="ECO:0000313" key="2">
    <source>
        <dbReference type="Proteomes" id="UP001285441"/>
    </source>
</evidence>
<dbReference type="EMBL" id="JAULSW010000003">
    <property type="protein sequence ID" value="KAK3387988.1"/>
    <property type="molecule type" value="Genomic_DNA"/>
</dbReference>
<protein>
    <submittedName>
        <fullName evidence="1">Nucleotide-diphospho-sugar transferase</fullName>
    </submittedName>
</protein>
<dbReference type="CDD" id="cd02537">
    <property type="entry name" value="GT8_Glycogenin"/>
    <property type="match status" value="1"/>
</dbReference>
<dbReference type="AlphaFoldDB" id="A0AAE0NUJ0"/>
<sequence length="318" mass="35941">MGSITPPADHGTGKVWASLITRMDYLPGLLTLDYSLKRAGTRYPLVALYTDNFPEKGLRALSERGIPAQLVDRLDPPVKKDFVNDARFNDTWTKLAAFGLTEYNRVVLLDSDMLVLRNMDELMDIELDDDVGEDGGEEGSRVFAASHACVCNPLKRAHYPNDWVPENCAFTAQHDDPDSAQHRGSTPHAGVGMPNSGLLVLNPSQASYNAILAGLASPKTLEYNFPDQELLGDVFKGRWVGLPYVYNALKPMRWLGVHDAIWRDGRVKNVHYILSPKPWNMKGVDPHHPDQEPLRWWRTMNEERIRDEERVRVQVSRI</sequence>
<keyword evidence="1" id="KW-0808">Transferase</keyword>
<evidence type="ECO:0000313" key="1">
    <source>
        <dbReference type="EMBL" id="KAK3387988.1"/>
    </source>
</evidence>
<dbReference type="PANTHER" id="PTHR11183">
    <property type="entry name" value="GLYCOGENIN SUBFAMILY MEMBER"/>
    <property type="match status" value="1"/>
</dbReference>
<reference evidence="1" key="2">
    <citation type="submission" date="2023-06" db="EMBL/GenBank/DDBJ databases">
        <authorList>
            <consortium name="Lawrence Berkeley National Laboratory"/>
            <person name="Haridas S."/>
            <person name="Hensen N."/>
            <person name="Bonometti L."/>
            <person name="Westerberg I."/>
            <person name="Brannstrom I.O."/>
            <person name="Guillou S."/>
            <person name="Cros-Aarteil S."/>
            <person name="Calhoun S."/>
            <person name="Kuo A."/>
            <person name="Mondo S."/>
            <person name="Pangilinan J."/>
            <person name="Riley R."/>
            <person name="LaButti K."/>
            <person name="Andreopoulos B."/>
            <person name="Lipzen A."/>
            <person name="Chen C."/>
            <person name="Yanf M."/>
            <person name="Daum C."/>
            <person name="Ng V."/>
            <person name="Clum A."/>
            <person name="Steindorff A."/>
            <person name="Ohm R."/>
            <person name="Martin F."/>
            <person name="Silar P."/>
            <person name="Natvig D."/>
            <person name="Lalanne C."/>
            <person name="Gautier V."/>
            <person name="Ament-velasquez S.L."/>
            <person name="Kruys A."/>
            <person name="Hutchinson M.I."/>
            <person name="Powell A.J."/>
            <person name="Barry K."/>
            <person name="Miller A.N."/>
            <person name="Grigoriev I.V."/>
            <person name="Debuchy R."/>
            <person name="Gladieux P."/>
            <person name="Thoren M.H."/>
            <person name="Johannesson H."/>
        </authorList>
    </citation>
    <scope>NUCLEOTIDE SEQUENCE</scope>
    <source>
        <strain evidence="1">CBS 232.78</strain>
    </source>
</reference>
<keyword evidence="2" id="KW-1185">Reference proteome</keyword>
<organism evidence="1 2">
    <name type="scientific">Podospora didyma</name>
    <dbReference type="NCBI Taxonomy" id="330526"/>
    <lineage>
        <taxon>Eukaryota</taxon>
        <taxon>Fungi</taxon>
        <taxon>Dikarya</taxon>
        <taxon>Ascomycota</taxon>
        <taxon>Pezizomycotina</taxon>
        <taxon>Sordariomycetes</taxon>
        <taxon>Sordariomycetidae</taxon>
        <taxon>Sordariales</taxon>
        <taxon>Podosporaceae</taxon>
        <taxon>Podospora</taxon>
    </lineage>
</organism>
<gene>
    <name evidence="1" type="ORF">B0H63DRAFT_448772</name>
</gene>
<dbReference type="SUPFAM" id="SSF53448">
    <property type="entry name" value="Nucleotide-diphospho-sugar transferases"/>
    <property type="match status" value="1"/>
</dbReference>
<accession>A0AAE0NUJ0</accession>
<dbReference type="Proteomes" id="UP001285441">
    <property type="component" value="Unassembled WGS sequence"/>
</dbReference>
<name>A0AAE0NUJ0_9PEZI</name>
<proteinExistence type="predicted"/>
<reference evidence="1" key="1">
    <citation type="journal article" date="2023" name="Mol. Phylogenet. Evol.">
        <title>Genome-scale phylogeny and comparative genomics of the fungal order Sordariales.</title>
        <authorList>
            <person name="Hensen N."/>
            <person name="Bonometti L."/>
            <person name="Westerberg I."/>
            <person name="Brannstrom I.O."/>
            <person name="Guillou S."/>
            <person name="Cros-Aarteil S."/>
            <person name="Calhoun S."/>
            <person name="Haridas S."/>
            <person name="Kuo A."/>
            <person name="Mondo S."/>
            <person name="Pangilinan J."/>
            <person name="Riley R."/>
            <person name="LaButti K."/>
            <person name="Andreopoulos B."/>
            <person name="Lipzen A."/>
            <person name="Chen C."/>
            <person name="Yan M."/>
            <person name="Daum C."/>
            <person name="Ng V."/>
            <person name="Clum A."/>
            <person name="Steindorff A."/>
            <person name="Ohm R.A."/>
            <person name="Martin F."/>
            <person name="Silar P."/>
            <person name="Natvig D.O."/>
            <person name="Lalanne C."/>
            <person name="Gautier V."/>
            <person name="Ament-Velasquez S.L."/>
            <person name="Kruys A."/>
            <person name="Hutchinson M.I."/>
            <person name="Powell A.J."/>
            <person name="Barry K."/>
            <person name="Miller A.N."/>
            <person name="Grigoriev I.V."/>
            <person name="Debuchy R."/>
            <person name="Gladieux P."/>
            <person name="Hiltunen Thoren M."/>
            <person name="Johannesson H."/>
        </authorList>
    </citation>
    <scope>NUCLEOTIDE SEQUENCE</scope>
    <source>
        <strain evidence="1">CBS 232.78</strain>
    </source>
</reference>
<dbReference type="Gene3D" id="3.90.550.10">
    <property type="entry name" value="Spore Coat Polysaccharide Biosynthesis Protein SpsA, Chain A"/>
    <property type="match status" value="1"/>
</dbReference>
<comment type="caution">
    <text evidence="1">The sequence shown here is derived from an EMBL/GenBank/DDBJ whole genome shotgun (WGS) entry which is preliminary data.</text>
</comment>
<dbReference type="InterPro" id="IPR050587">
    <property type="entry name" value="GNT1/Glycosyltrans_8"/>
</dbReference>
<dbReference type="InterPro" id="IPR002495">
    <property type="entry name" value="Glyco_trans_8"/>
</dbReference>
<dbReference type="GO" id="GO:0016757">
    <property type="term" value="F:glycosyltransferase activity"/>
    <property type="evidence" value="ECO:0007669"/>
    <property type="project" value="InterPro"/>
</dbReference>
<dbReference type="InterPro" id="IPR029044">
    <property type="entry name" value="Nucleotide-diphossugar_trans"/>
</dbReference>
<dbReference type="Pfam" id="PF01501">
    <property type="entry name" value="Glyco_transf_8"/>
    <property type="match status" value="1"/>
</dbReference>